<evidence type="ECO:0008006" key="5">
    <source>
        <dbReference type="Google" id="ProtNLM"/>
    </source>
</evidence>
<dbReference type="PANTHER" id="PTHR11138:SF5">
    <property type="entry name" value="METHIONYL-TRNA FORMYLTRANSFERASE, MITOCHONDRIAL"/>
    <property type="match status" value="1"/>
</dbReference>
<dbReference type="GO" id="GO:0005829">
    <property type="term" value="C:cytosol"/>
    <property type="evidence" value="ECO:0007669"/>
    <property type="project" value="TreeGrafter"/>
</dbReference>
<evidence type="ECO:0000313" key="3">
    <source>
        <dbReference type="EMBL" id="GBF48813.1"/>
    </source>
</evidence>
<dbReference type="EMBL" id="BFBB01000002">
    <property type="protein sequence ID" value="GBF48813.1"/>
    <property type="molecule type" value="Genomic_DNA"/>
</dbReference>
<dbReference type="PANTHER" id="PTHR11138">
    <property type="entry name" value="METHIONYL-TRNA FORMYLTRANSFERASE"/>
    <property type="match status" value="1"/>
</dbReference>
<dbReference type="InterPro" id="IPR005793">
    <property type="entry name" value="Formyl_trans_C"/>
</dbReference>
<reference evidence="3 4" key="1">
    <citation type="submission" date="2018-02" db="EMBL/GenBank/DDBJ databases">
        <title>Novel Leptospira species isolated from soil and water in Japan.</title>
        <authorList>
            <person name="Nakao R."/>
            <person name="Masuzawa T."/>
        </authorList>
    </citation>
    <scope>NUCLEOTIDE SEQUENCE [LARGE SCALE GENOMIC DNA]</scope>
    <source>
        <strain evidence="3 4">YH101</strain>
    </source>
</reference>
<dbReference type="Pfam" id="PF00551">
    <property type="entry name" value="Formyl_trans_N"/>
    <property type="match status" value="1"/>
</dbReference>
<dbReference type="GO" id="GO:0004479">
    <property type="term" value="F:methionyl-tRNA formyltransferase activity"/>
    <property type="evidence" value="ECO:0007669"/>
    <property type="project" value="TreeGrafter"/>
</dbReference>
<dbReference type="InterPro" id="IPR002376">
    <property type="entry name" value="Formyl_transf_N"/>
</dbReference>
<dbReference type="InterPro" id="IPR011034">
    <property type="entry name" value="Formyl_transferase-like_C_sf"/>
</dbReference>
<name>A0A2P2DW08_9LEPT</name>
<evidence type="ECO:0000259" key="1">
    <source>
        <dbReference type="Pfam" id="PF00551"/>
    </source>
</evidence>
<dbReference type="CDD" id="cd08651">
    <property type="entry name" value="FMT_core_like_4"/>
    <property type="match status" value="1"/>
</dbReference>
<evidence type="ECO:0000259" key="2">
    <source>
        <dbReference type="Pfam" id="PF02911"/>
    </source>
</evidence>
<proteinExistence type="predicted"/>
<sequence length="292" mass="32503">MKIIFIGSVIFSKSALEAIIELGGNVVGIVTKNEAGINADYADLTNVKSSIPFHFTKDVNSVETIGWIRDKSADVIFCFGWSSLIKTELLQLAPLGVVGFHPAELPRNRGRHPIIWALVLGLTKTASTFFFMDEGADSGDILNQRMIKIEYEDDALSLYNKITQVAISQIKEFLPQLSSGNFPRVKQDASVANTWRKRGPNDGKIDFRMGSNAIYNLVRALSRPYVGSHVEILEQQYKVWKVKELANSNLNIEPGKVLERSNNTLIIKTGDGAIELIEHELPVDLKVGDYIR</sequence>
<keyword evidence="4" id="KW-1185">Reference proteome</keyword>
<dbReference type="Proteomes" id="UP000245133">
    <property type="component" value="Unassembled WGS sequence"/>
</dbReference>
<dbReference type="SUPFAM" id="SSF53328">
    <property type="entry name" value="Formyltransferase"/>
    <property type="match status" value="1"/>
</dbReference>
<dbReference type="Pfam" id="PF02911">
    <property type="entry name" value="Formyl_trans_C"/>
    <property type="match status" value="1"/>
</dbReference>
<organism evidence="3 4">
    <name type="scientific">Leptospira ryugenii</name>
    <dbReference type="NCBI Taxonomy" id="1917863"/>
    <lineage>
        <taxon>Bacteria</taxon>
        <taxon>Pseudomonadati</taxon>
        <taxon>Spirochaetota</taxon>
        <taxon>Spirochaetia</taxon>
        <taxon>Leptospirales</taxon>
        <taxon>Leptospiraceae</taxon>
        <taxon>Leptospira</taxon>
    </lineage>
</organism>
<dbReference type="CDD" id="cd08702">
    <property type="entry name" value="Arna_FMT_C"/>
    <property type="match status" value="1"/>
</dbReference>
<feature type="domain" description="Formyl transferase C-terminal" evidence="2">
    <location>
        <begin position="200"/>
        <end position="281"/>
    </location>
</feature>
<dbReference type="InterPro" id="IPR036477">
    <property type="entry name" value="Formyl_transf_N_sf"/>
</dbReference>
<comment type="caution">
    <text evidence="3">The sequence shown here is derived from an EMBL/GenBank/DDBJ whole genome shotgun (WGS) entry which is preliminary data.</text>
</comment>
<dbReference type="Gene3D" id="3.40.50.12230">
    <property type="match status" value="1"/>
</dbReference>
<dbReference type="RefSeq" id="WP_108973020.1">
    <property type="nucleotide sequence ID" value="NZ_BFBB01000002.1"/>
</dbReference>
<feature type="domain" description="Formyl transferase N-terminal" evidence="1">
    <location>
        <begin position="59"/>
        <end position="166"/>
    </location>
</feature>
<dbReference type="OrthoDB" id="9802815at2"/>
<evidence type="ECO:0000313" key="4">
    <source>
        <dbReference type="Proteomes" id="UP000245133"/>
    </source>
</evidence>
<accession>A0A2P2DW08</accession>
<dbReference type="AlphaFoldDB" id="A0A2P2DW08"/>
<dbReference type="SUPFAM" id="SSF50486">
    <property type="entry name" value="FMT C-terminal domain-like"/>
    <property type="match status" value="1"/>
</dbReference>
<protein>
    <recommendedName>
        <fullName evidence="5">Methionyl-tRNA formyltransferase</fullName>
    </recommendedName>
</protein>
<gene>
    <name evidence="3" type="ORF">LPTSP4_03130</name>
</gene>